<feature type="domain" description="Rod shape-determining protein MreC beta-barrel core" evidence="7">
    <location>
        <begin position="112"/>
        <end position="259"/>
    </location>
</feature>
<evidence type="ECO:0000256" key="1">
    <source>
        <dbReference type="ARBA" id="ARBA00009369"/>
    </source>
</evidence>
<protein>
    <recommendedName>
        <fullName evidence="2">Cell shape-determining protein MreC</fullName>
    </recommendedName>
    <alternativeName>
        <fullName evidence="4">Cell shape protein MreC</fullName>
    </alternativeName>
</protein>
<keyword evidence="6" id="KW-1133">Transmembrane helix</keyword>
<comment type="similarity">
    <text evidence="1">Belongs to the MreC family.</text>
</comment>
<feature type="region of interest" description="Disordered" evidence="5">
    <location>
        <begin position="285"/>
        <end position="308"/>
    </location>
</feature>
<dbReference type="Gene3D" id="2.40.10.340">
    <property type="entry name" value="Rod shape-determining protein MreC, domain 1"/>
    <property type="match status" value="1"/>
</dbReference>
<proteinExistence type="inferred from homology"/>
<evidence type="ECO:0000256" key="2">
    <source>
        <dbReference type="ARBA" id="ARBA00013855"/>
    </source>
</evidence>
<feature type="compositionally biased region" description="Low complexity" evidence="5">
    <location>
        <begin position="292"/>
        <end position="301"/>
    </location>
</feature>
<feature type="transmembrane region" description="Helical" evidence="6">
    <location>
        <begin position="12"/>
        <end position="29"/>
    </location>
</feature>
<dbReference type="InterPro" id="IPR055342">
    <property type="entry name" value="MreC_beta-barrel_core"/>
</dbReference>
<dbReference type="AlphaFoldDB" id="A0A933W388"/>
<evidence type="ECO:0000259" key="7">
    <source>
        <dbReference type="Pfam" id="PF04085"/>
    </source>
</evidence>
<evidence type="ECO:0000256" key="3">
    <source>
        <dbReference type="ARBA" id="ARBA00022960"/>
    </source>
</evidence>
<accession>A0A933W388</accession>
<reference evidence="8" key="1">
    <citation type="submission" date="2020-07" db="EMBL/GenBank/DDBJ databases">
        <title>Huge and variable diversity of episymbiotic CPR bacteria and DPANN archaea in groundwater ecosystems.</title>
        <authorList>
            <person name="He C.Y."/>
            <person name="Keren R."/>
            <person name="Whittaker M."/>
            <person name="Farag I.F."/>
            <person name="Doudna J."/>
            <person name="Cate J.H.D."/>
            <person name="Banfield J.F."/>
        </authorList>
    </citation>
    <scope>NUCLEOTIDE SEQUENCE</scope>
    <source>
        <strain evidence="8">NC_groundwater_1813_Pr3_B-0.1um_71_17</strain>
    </source>
</reference>
<dbReference type="EMBL" id="JACRIW010000112">
    <property type="protein sequence ID" value="MBI5170890.1"/>
    <property type="molecule type" value="Genomic_DNA"/>
</dbReference>
<dbReference type="GO" id="GO:0008360">
    <property type="term" value="P:regulation of cell shape"/>
    <property type="evidence" value="ECO:0007669"/>
    <property type="project" value="UniProtKB-KW"/>
</dbReference>
<dbReference type="InterPro" id="IPR007221">
    <property type="entry name" value="MreC"/>
</dbReference>
<keyword evidence="6" id="KW-0472">Membrane</keyword>
<dbReference type="InterPro" id="IPR042177">
    <property type="entry name" value="Cell/Rod_1"/>
</dbReference>
<dbReference type="Pfam" id="PF04085">
    <property type="entry name" value="MreC"/>
    <property type="match status" value="1"/>
</dbReference>
<name>A0A933W388_UNCEI</name>
<evidence type="ECO:0000313" key="9">
    <source>
        <dbReference type="Proteomes" id="UP000696931"/>
    </source>
</evidence>
<dbReference type="InterPro" id="IPR042175">
    <property type="entry name" value="Cell/Rod_MreC_2"/>
</dbReference>
<dbReference type="PANTHER" id="PTHR34138:SF1">
    <property type="entry name" value="CELL SHAPE-DETERMINING PROTEIN MREC"/>
    <property type="match status" value="1"/>
</dbReference>
<comment type="caution">
    <text evidence="8">The sequence shown here is derived from an EMBL/GenBank/DDBJ whole genome shotgun (WGS) entry which is preliminary data.</text>
</comment>
<keyword evidence="6" id="KW-0812">Transmembrane</keyword>
<sequence length="308" mass="32869">MPSILPPAERRSVVLVATYAALSLLLLVIGDHLPVSWMRGTGAFVFEPLDRFVLSGDRLFAAWRENGTLHERLTLLEIENAKLRAAGAENRQLRARLGLPEWHGLTLKAVEVVALSDEPTPTAATLSAGADLGVRPGDALVTSDGLVGRVTEVWARGSRAALLTDPNLAVACEIETTGVNGVLRFSPSPAPRLLLSAVPLADTIRVGEDVMTSDLSLRFARGIPVGRVVRIRRDATGLMQEVEVRPLAMLSRLRHAFVVPGPVSATDGSLPRPRTEFEPVRTVVAPAPPLPAGAKPAALAADSTGRRR</sequence>
<dbReference type="GO" id="GO:0005886">
    <property type="term" value="C:plasma membrane"/>
    <property type="evidence" value="ECO:0007669"/>
    <property type="project" value="TreeGrafter"/>
</dbReference>
<dbReference type="Proteomes" id="UP000696931">
    <property type="component" value="Unassembled WGS sequence"/>
</dbReference>
<keyword evidence="3" id="KW-0133">Cell shape</keyword>
<evidence type="ECO:0000313" key="8">
    <source>
        <dbReference type="EMBL" id="MBI5170890.1"/>
    </source>
</evidence>
<dbReference type="Gene3D" id="2.40.10.350">
    <property type="entry name" value="Rod shape-determining protein MreC, domain 2"/>
    <property type="match status" value="1"/>
</dbReference>
<gene>
    <name evidence="8" type="ORF">HZA61_15480</name>
</gene>
<evidence type="ECO:0000256" key="6">
    <source>
        <dbReference type="SAM" id="Phobius"/>
    </source>
</evidence>
<organism evidence="8 9">
    <name type="scientific">Eiseniibacteriota bacterium</name>
    <dbReference type="NCBI Taxonomy" id="2212470"/>
    <lineage>
        <taxon>Bacteria</taxon>
        <taxon>Candidatus Eiseniibacteriota</taxon>
    </lineage>
</organism>
<dbReference type="PANTHER" id="PTHR34138">
    <property type="entry name" value="CELL SHAPE-DETERMINING PROTEIN MREC"/>
    <property type="match status" value="1"/>
</dbReference>
<evidence type="ECO:0000256" key="5">
    <source>
        <dbReference type="SAM" id="MobiDB-lite"/>
    </source>
</evidence>
<evidence type="ECO:0000256" key="4">
    <source>
        <dbReference type="ARBA" id="ARBA00032089"/>
    </source>
</evidence>